<evidence type="ECO:0000313" key="2">
    <source>
        <dbReference type="Proteomes" id="UP000002028"/>
    </source>
</evidence>
<dbReference type="RefSeq" id="WP_012928184.1">
    <property type="nucleotide sequence ID" value="NC_013730.1"/>
</dbReference>
<accession>D2QRB1</accession>
<dbReference type="eggNOG" id="ENOG50330MB">
    <property type="taxonomic scope" value="Bacteria"/>
</dbReference>
<dbReference type="AlphaFoldDB" id="D2QRB1"/>
<name>D2QRB1_SPILD</name>
<keyword evidence="2" id="KW-1185">Reference proteome</keyword>
<protein>
    <submittedName>
        <fullName evidence="1">Uncharacterized protein</fullName>
    </submittedName>
</protein>
<gene>
    <name evidence="1" type="ordered locus">Slin_3659</name>
</gene>
<proteinExistence type="predicted"/>
<dbReference type="STRING" id="504472.Slin_3659"/>
<dbReference type="EMBL" id="CP001769">
    <property type="protein sequence ID" value="ADB39665.1"/>
    <property type="molecule type" value="Genomic_DNA"/>
</dbReference>
<dbReference type="HOGENOM" id="CLU_2117396_0_0_10"/>
<evidence type="ECO:0000313" key="1">
    <source>
        <dbReference type="EMBL" id="ADB39665.1"/>
    </source>
</evidence>
<sequence length="115" mass="13113">MDIPFDTEWSDEARLTFDRLPVDVQAGLIKQLPELVKNYADLYRRRPAESVCVGTTSHMQVPGWSMWLRLETEYHEDEVGPVLFIHGFDELSGKEFEQSLSAAKSMPGRINPSNS</sequence>
<organism evidence="1 2">
    <name type="scientific">Spirosoma linguale (strain ATCC 33905 / DSM 74 / LMG 10896 / Claus 1)</name>
    <dbReference type="NCBI Taxonomy" id="504472"/>
    <lineage>
        <taxon>Bacteria</taxon>
        <taxon>Pseudomonadati</taxon>
        <taxon>Bacteroidota</taxon>
        <taxon>Cytophagia</taxon>
        <taxon>Cytophagales</taxon>
        <taxon>Cytophagaceae</taxon>
        <taxon>Spirosoma</taxon>
    </lineage>
</organism>
<dbReference type="Proteomes" id="UP000002028">
    <property type="component" value="Chromosome"/>
</dbReference>
<reference evidence="1 2" key="1">
    <citation type="journal article" date="2010" name="Stand. Genomic Sci.">
        <title>Complete genome sequence of Spirosoma linguale type strain (1).</title>
        <authorList>
            <person name="Lail K."/>
            <person name="Sikorski J."/>
            <person name="Saunders E."/>
            <person name="Lapidus A."/>
            <person name="Glavina Del Rio T."/>
            <person name="Copeland A."/>
            <person name="Tice H."/>
            <person name="Cheng J.-F."/>
            <person name="Lucas S."/>
            <person name="Nolan M."/>
            <person name="Bruce D."/>
            <person name="Goodwin L."/>
            <person name="Pitluck S."/>
            <person name="Ivanova N."/>
            <person name="Mavromatis K."/>
            <person name="Ovchinnikova G."/>
            <person name="Pati A."/>
            <person name="Chen A."/>
            <person name="Palaniappan K."/>
            <person name="Land M."/>
            <person name="Hauser L."/>
            <person name="Chang Y.-J."/>
            <person name="Jeffries C.D."/>
            <person name="Chain P."/>
            <person name="Brettin T."/>
            <person name="Detter J.C."/>
            <person name="Schuetze A."/>
            <person name="Rohde M."/>
            <person name="Tindall B.J."/>
            <person name="Goeker M."/>
            <person name="Bristow J."/>
            <person name="Eisen J.A."/>
            <person name="Markowitz V."/>
            <person name="Hugenholtz P."/>
            <person name="Kyrpides N.C."/>
            <person name="Klenk H.-P."/>
            <person name="Chen F."/>
        </authorList>
    </citation>
    <scope>NUCLEOTIDE SEQUENCE [LARGE SCALE GENOMIC DNA]</scope>
    <source>
        <strain evidence="2">ATCC 33905 / DSM 74 / LMG 10896 / Claus 1</strain>
    </source>
</reference>
<dbReference type="KEGG" id="sli:Slin_3659"/>